<protein>
    <submittedName>
        <fullName evidence="1">Uncharacterized protein</fullName>
    </submittedName>
</protein>
<proteinExistence type="predicted"/>
<accession>A0ABS4H581</accession>
<reference evidence="1 2" key="1">
    <citation type="submission" date="2021-03" db="EMBL/GenBank/DDBJ databases">
        <title>Genomic Encyclopedia of Type Strains, Phase IV (KMG-IV): sequencing the most valuable type-strain genomes for metagenomic binning, comparative biology and taxonomic classification.</title>
        <authorList>
            <person name="Goeker M."/>
        </authorList>
    </citation>
    <scope>NUCLEOTIDE SEQUENCE [LARGE SCALE GENOMIC DNA]</scope>
    <source>
        <strain evidence="1 2">DSM 23491</strain>
    </source>
</reference>
<comment type="caution">
    <text evidence="1">The sequence shown here is derived from an EMBL/GenBank/DDBJ whole genome shotgun (WGS) entry which is preliminary data.</text>
</comment>
<dbReference type="Proteomes" id="UP001519273">
    <property type="component" value="Unassembled WGS sequence"/>
</dbReference>
<gene>
    <name evidence="1" type="ORF">J2Z20_002559</name>
</gene>
<sequence>MKAKKDAELNFLAVILMLSQKLKVINHIQSRLDRKLSGFISFSRSGNIHIKYPSSNR</sequence>
<keyword evidence="2" id="KW-1185">Reference proteome</keyword>
<organism evidence="1 2">
    <name type="scientific">Paenibacillus sediminis</name>
    <dbReference type="NCBI Taxonomy" id="664909"/>
    <lineage>
        <taxon>Bacteria</taxon>
        <taxon>Bacillati</taxon>
        <taxon>Bacillota</taxon>
        <taxon>Bacilli</taxon>
        <taxon>Bacillales</taxon>
        <taxon>Paenibacillaceae</taxon>
        <taxon>Paenibacillus</taxon>
    </lineage>
</organism>
<evidence type="ECO:0000313" key="1">
    <source>
        <dbReference type="EMBL" id="MBP1937646.1"/>
    </source>
</evidence>
<name>A0ABS4H581_9BACL</name>
<dbReference type="EMBL" id="JAGGKP010000006">
    <property type="protein sequence ID" value="MBP1937646.1"/>
    <property type="molecule type" value="Genomic_DNA"/>
</dbReference>
<evidence type="ECO:0000313" key="2">
    <source>
        <dbReference type="Proteomes" id="UP001519273"/>
    </source>
</evidence>